<dbReference type="Proteomes" id="UP001493487">
    <property type="component" value="Unassembled WGS sequence"/>
</dbReference>
<name>A0ABV1L1Y2_9BACL</name>
<dbReference type="PRINTS" id="PR00032">
    <property type="entry name" value="HTHARAC"/>
</dbReference>
<gene>
    <name evidence="7" type="ORF">QJS35_28210</name>
</gene>
<evidence type="ECO:0000259" key="6">
    <source>
        <dbReference type="PROSITE" id="PS50110"/>
    </source>
</evidence>
<feature type="domain" description="Response regulatory" evidence="6">
    <location>
        <begin position="3"/>
        <end position="119"/>
    </location>
</feature>
<dbReference type="Pfam" id="PF00072">
    <property type="entry name" value="Response_reg"/>
    <property type="match status" value="1"/>
</dbReference>
<dbReference type="SUPFAM" id="SSF52172">
    <property type="entry name" value="CheY-like"/>
    <property type="match status" value="1"/>
</dbReference>
<dbReference type="CDD" id="cd17536">
    <property type="entry name" value="REC_YesN-like"/>
    <property type="match status" value="1"/>
</dbReference>
<keyword evidence="4" id="KW-0597">Phosphoprotein</keyword>
<dbReference type="EMBL" id="JASKHM010000020">
    <property type="protein sequence ID" value="MEQ4486273.1"/>
    <property type="molecule type" value="Genomic_DNA"/>
</dbReference>
<evidence type="ECO:0000313" key="7">
    <source>
        <dbReference type="EMBL" id="MEQ4486273.1"/>
    </source>
</evidence>
<dbReference type="SMART" id="SM00342">
    <property type="entry name" value="HTH_ARAC"/>
    <property type="match status" value="1"/>
</dbReference>
<keyword evidence="8" id="KW-1185">Reference proteome</keyword>
<accession>A0ABV1L1Y2</accession>
<reference evidence="7 8" key="1">
    <citation type="journal article" date="2023" name="Genome Announc.">
        <title>Pan-Genome Analyses of the Genus Cohnella and Proposal of the Novel Species Cohnella silvisoli sp. nov., Isolated from Forest Soil.</title>
        <authorList>
            <person name="Wang C."/>
            <person name="Mao L."/>
            <person name="Bao G."/>
            <person name="Zhu H."/>
        </authorList>
    </citation>
    <scope>NUCLEOTIDE SEQUENCE [LARGE SCALE GENOMIC DNA]</scope>
    <source>
        <strain evidence="7 8">NL03-T5-1</strain>
    </source>
</reference>
<feature type="modified residue" description="4-aspartylphosphate" evidence="4">
    <location>
        <position position="54"/>
    </location>
</feature>
<feature type="domain" description="HTH araC/xylS-type" evidence="5">
    <location>
        <begin position="447"/>
        <end position="545"/>
    </location>
</feature>
<dbReference type="Pfam" id="PF12833">
    <property type="entry name" value="HTH_18"/>
    <property type="match status" value="1"/>
</dbReference>
<comment type="caution">
    <text evidence="7">The sequence shown here is derived from an EMBL/GenBank/DDBJ whole genome shotgun (WGS) entry which is preliminary data.</text>
</comment>
<evidence type="ECO:0000256" key="3">
    <source>
        <dbReference type="ARBA" id="ARBA00023163"/>
    </source>
</evidence>
<dbReference type="PROSITE" id="PS01124">
    <property type="entry name" value="HTH_ARAC_FAMILY_2"/>
    <property type="match status" value="1"/>
</dbReference>
<keyword evidence="1" id="KW-0805">Transcription regulation</keyword>
<dbReference type="Gene3D" id="1.10.10.60">
    <property type="entry name" value="Homeodomain-like"/>
    <property type="match status" value="2"/>
</dbReference>
<evidence type="ECO:0000313" key="8">
    <source>
        <dbReference type="Proteomes" id="UP001493487"/>
    </source>
</evidence>
<evidence type="ECO:0000256" key="2">
    <source>
        <dbReference type="ARBA" id="ARBA00023125"/>
    </source>
</evidence>
<keyword evidence="3" id="KW-0804">Transcription</keyword>
<dbReference type="InterPro" id="IPR009057">
    <property type="entry name" value="Homeodomain-like_sf"/>
</dbReference>
<evidence type="ECO:0000256" key="1">
    <source>
        <dbReference type="ARBA" id="ARBA00023015"/>
    </source>
</evidence>
<dbReference type="Gene3D" id="3.40.50.2300">
    <property type="match status" value="1"/>
</dbReference>
<dbReference type="SMART" id="SM00448">
    <property type="entry name" value="REC"/>
    <property type="match status" value="1"/>
</dbReference>
<dbReference type="PANTHER" id="PTHR43280">
    <property type="entry name" value="ARAC-FAMILY TRANSCRIPTIONAL REGULATOR"/>
    <property type="match status" value="1"/>
</dbReference>
<dbReference type="SUPFAM" id="SSF46689">
    <property type="entry name" value="Homeodomain-like"/>
    <property type="match status" value="2"/>
</dbReference>
<dbReference type="InterPro" id="IPR018060">
    <property type="entry name" value="HTH_AraC"/>
</dbReference>
<dbReference type="PROSITE" id="PS50110">
    <property type="entry name" value="RESPONSE_REGULATORY"/>
    <property type="match status" value="1"/>
</dbReference>
<dbReference type="InterPro" id="IPR011006">
    <property type="entry name" value="CheY-like_superfamily"/>
</dbReference>
<dbReference type="InterPro" id="IPR020449">
    <property type="entry name" value="Tscrpt_reg_AraC-type_HTH"/>
</dbReference>
<dbReference type="RefSeq" id="WP_232189699.1">
    <property type="nucleotide sequence ID" value="NZ_JAIOAP010000022.1"/>
</dbReference>
<protein>
    <submittedName>
        <fullName evidence="7">Response regulator</fullName>
    </submittedName>
</protein>
<dbReference type="InterPro" id="IPR001789">
    <property type="entry name" value="Sig_transdc_resp-reg_receiver"/>
</dbReference>
<sequence>MYRLLIVDDEPIIVEGLSELFQQMDLPLEVYQAYDGQEALDITRKLRMDIVLTDIEMPELNGIELQREVIRLWPRCKVIFLTGYNDFDYIQTSIRAGAVDYVLKTEGDSPIVAAVVKAISAISEEVTYDQLISNARSQLKLALPTLRKEYLTALLQGEPASRKSREEQFAELSIPLDANRPVVVAVGRIDRWRDDAAINDKPLFTYSVHNIFEEFFAQEFTLVHLSGEHNRLVWLMQPEPGKFAASGTGAQLETENLHSYMLGTLESVQMACSQYLKLVCSFVVSSEPYDWESLSVKYDRLSLLFERGLGLGSEMLLSDERTGTGRYEQARSKIKRIRLLDHYLVQKDKDKFYALFDEIMDAVGEPPSIQSGLPLEIFYELTAIYISHMNRLEVFATLIGRIDAAKLFAVHEHASWREVGSFFRGLTDQLFALMTDENEQETNEVVDRIHEYVEGNLEGDLSLNRLSEHVYLTPFYLSRLYKQKTGHSISDYITTARVDKAKQLLGETPLKIHEVGMRIGYDSASYFTRFFKKATLLTPQEFRDSLKKK</sequence>
<evidence type="ECO:0000259" key="5">
    <source>
        <dbReference type="PROSITE" id="PS01124"/>
    </source>
</evidence>
<proteinExistence type="predicted"/>
<keyword evidence="2" id="KW-0238">DNA-binding</keyword>
<evidence type="ECO:0000256" key="4">
    <source>
        <dbReference type="PROSITE-ProRule" id="PRU00169"/>
    </source>
</evidence>
<dbReference type="PANTHER" id="PTHR43280:SF28">
    <property type="entry name" value="HTH-TYPE TRANSCRIPTIONAL ACTIVATOR RHAS"/>
    <property type="match status" value="1"/>
</dbReference>
<organism evidence="7 8">
    <name type="scientific">Cohnella silvisoli</name>
    <dbReference type="NCBI Taxonomy" id="2873699"/>
    <lineage>
        <taxon>Bacteria</taxon>
        <taxon>Bacillati</taxon>
        <taxon>Bacillota</taxon>
        <taxon>Bacilli</taxon>
        <taxon>Bacillales</taxon>
        <taxon>Paenibacillaceae</taxon>
        <taxon>Cohnella</taxon>
    </lineage>
</organism>